<evidence type="ECO:0000313" key="1">
    <source>
        <dbReference type="EMBL" id="QHT16423.1"/>
    </source>
</evidence>
<reference evidence="1" key="1">
    <citation type="journal article" date="2020" name="Nature">
        <title>Giant virus diversity and host interactions through global metagenomics.</title>
        <authorList>
            <person name="Schulz F."/>
            <person name="Roux S."/>
            <person name="Paez-Espino D."/>
            <person name="Jungbluth S."/>
            <person name="Walsh D.A."/>
            <person name="Denef V.J."/>
            <person name="McMahon K.D."/>
            <person name="Konstantinidis K.T."/>
            <person name="Eloe-Fadrosh E.A."/>
            <person name="Kyrpides N.C."/>
            <person name="Woyke T."/>
        </authorList>
    </citation>
    <scope>NUCLEOTIDE SEQUENCE</scope>
    <source>
        <strain evidence="1">GVMAG-M-3300023174-182</strain>
    </source>
</reference>
<dbReference type="SUPFAM" id="SSF53448">
    <property type="entry name" value="Nucleotide-diphospho-sugar transferases"/>
    <property type="match status" value="1"/>
</dbReference>
<name>A0A6C0DIM8_9ZZZZ</name>
<proteinExistence type="predicted"/>
<accession>A0A6C0DIM8</accession>
<protein>
    <recommendedName>
        <fullName evidence="2">Glycosyltransferase 2-like domain-containing protein</fullName>
    </recommendedName>
</protein>
<sequence length="288" mass="33446">MELTIGILSYNSHKTLYNTLLSYEKSGLLDYTDDVICIIQPSNSQNEEHEICKKFNISNIILNKVNTKMAGGIDSIQNNAKYENILFLENDFRVCINKEKLYKILDHSLDILKKNEVDVVRLRSLKNPGHPIQHNLYKNMFNLSDVSNNSNDILRQMYLVTHYLENPEIILPDYIKKIYENPLTYLMTSKNCVYTNNPHIIKKSFYNQYVKPYVKDGCNLESEIDTIWSNFQYKIAITQGCFTHMRMDGHNNCGCCPIEYGGLSNDCIFICCNETIKKPKIFEVSDLM</sequence>
<organism evidence="1">
    <name type="scientific">viral metagenome</name>
    <dbReference type="NCBI Taxonomy" id="1070528"/>
    <lineage>
        <taxon>unclassified sequences</taxon>
        <taxon>metagenomes</taxon>
        <taxon>organismal metagenomes</taxon>
    </lineage>
</organism>
<dbReference type="EMBL" id="MN739625">
    <property type="protein sequence ID" value="QHT16423.1"/>
    <property type="molecule type" value="Genomic_DNA"/>
</dbReference>
<evidence type="ECO:0008006" key="2">
    <source>
        <dbReference type="Google" id="ProtNLM"/>
    </source>
</evidence>
<dbReference type="InterPro" id="IPR029044">
    <property type="entry name" value="Nucleotide-diphossugar_trans"/>
</dbReference>
<dbReference type="AlphaFoldDB" id="A0A6C0DIM8"/>